<accession>A0A8K0GPZ4</accession>
<feature type="repeat" description="PPR" evidence="2">
    <location>
        <begin position="53"/>
        <end position="87"/>
    </location>
</feature>
<dbReference type="EMBL" id="VOIH02000011">
    <property type="protein sequence ID" value="KAF3433046.1"/>
    <property type="molecule type" value="Genomic_DNA"/>
</dbReference>
<organism evidence="4 5">
    <name type="scientific">Rhamnella rubrinervis</name>
    <dbReference type="NCBI Taxonomy" id="2594499"/>
    <lineage>
        <taxon>Eukaryota</taxon>
        <taxon>Viridiplantae</taxon>
        <taxon>Streptophyta</taxon>
        <taxon>Embryophyta</taxon>
        <taxon>Tracheophyta</taxon>
        <taxon>Spermatophyta</taxon>
        <taxon>Magnoliopsida</taxon>
        <taxon>eudicotyledons</taxon>
        <taxon>Gunneridae</taxon>
        <taxon>Pentapetalae</taxon>
        <taxon>rosids</taxon>
        <taxon>fabids</taxon>
        <taxon>Rosales</taxon>
        <taxon>Rhamnaceae</taxon>
        <taxon>rhamnoid group</taxon>
        <taxon>Rhamneae</taxon>
        <taxon>Rhamnella</taxon>
    </lineage>
</organism>
<dbReference type="AlphaFoldDB" id="A0A8K0GPZ4"/>
<gene>
    <name evidence="4" type="ORF">FNV43_RR24148</name>
</gene>
<evidence type="ECO:0000259" key="3">
    <source>
        <dbReference type="Pfam" id="PF17177"/>
    </source>
</evidence>
<dbReference type="GO" id="GO:0009451">
    <property type="term" value="P:RNA modification"/>
    <property type="evidence" value="ECO:0007669"/>
    <property type="project" value="InterPro"/>
</dbReference>
<reference evidence="4" key="1">
    <citation type="submission" date="2020-03" db="EMBL/GenBank/DDBJ databases">
        <title>A high-quality chromosome-level genome assembly of a woody plant with both climbing and erect habits, Rhamnella rubrinervis.</title>
        <authorList>
            <person name="Lu Z."/>
            <person name="Yang Y."/>
            <person name="Zhu X."/>
            <person name="Sun Y."/>
        </authorList>
    </citation>
    <scope>NUCLEOTIDE SEQUENCE</scope>
    <source>
        <strain evidence="4">BYM</strain>
        <tissue evidence="4">Leaf</tissue>
    </source>
</reference>
<keyword evidence="5" id="KW-1185">Reference proteome</keyword>
<dbReference type="GO" id="GO:0099402">
    <property type="term" value="P:plant organ development"/>
    <property type="evidence" value="ECO:0007669"/>
    <property type="project" value="UniProtKB-ARBA"/>
</dbReference>
<dbReference type="Pfam" id="PF17177">
    <property type="entry name" value="PPR_long"/>
    <property type="match status" value="1"/>
</dbReference>
<dbReference type="PANTHER" id="PTHR47926:SF440">
    <property type="entry name" value="REPEAT-CONTAINING PROTEIN, PUTATIVE-RELATED"/>
    <property type="match status" value="1"/>
</dbReference>
<name>A0A8K0GPZ4_9ROSA</name>
<evidence type="ECO:0000256" key="2">
    <source>
        <dbReference type="PROSITE-ProRule" id="PRU00708"/>
    </source>
</evidence>
<feature type="repeat" description="PPR" evidence="2">
    <location>
        <begin position="22"/>
        <end position="52"/>
    </location>
</feature>
<dbReference type="Gene3D" id="1.25.40.10">
    <property type="entry name" value="Tetratricopeptide repeat domain"/>
    <property type="match status" value="2"/>
</dbReference>
<dbReference type="PANTHER" id="PTHR47926">
    <property type="entry name" value="PENTATRICOPEPTIDE REPEAT-CONTAINING PROTEIN"/>
    <property type="match status" value="1"/>
</dbReference>
<dbReference type="PROSITE" id="PS51375">
    <property type="entry name" value="PPR"/>
    <property type="match status" value="2"/>
</dbReference>
<evidence type="ECO:0000313" key="4">
    <source>
        <dbReference type="EMBL" id="KAF3433046.1"/>
    </source>
</evidence>
<dbReference type="InterPro" id="IPR033443">
    <property type="entry name" value="PROP1-like_PPR_dom"/>
</dbReference>
<dbReference type="Proteomes" id="UP000796880">
    <property type="component" value="Unassembled WGS sequence"/>
</dbReference>
<dbReference type="InterPro" id="IPR002885">
    <property type="entry name" value="PPR_rpt"/>
</dbReference>
<dbReference type="NCBIfam" id="TIGR00756">
    <property type="entry name" value="PPR"/>
    <property type="match status" value="2"/>
</dbReference>
<dbReference type="InterPro" id="IPR011990">
    <property type="entry name" value="TPR-like_helical_dom_sf"/>
</dbReference>
<dbReference type="FunFam" id="1.25.40.10:FF:000348">
    <property type="entry name" value="Pentatricopeptide repeat-containing protein chloroplastic"/>
    <property type="match status" value="1"/>
</dbReference>
<dbReference type="FunFam" id="1.25.40.10:FF:000158">
    <property type="entry name" value="pentatricopeptide repeat-containing protein At2g33680"/>
    <property type="match status" value="1"/>
</dbReference>
<feature type="domain" description="PROP1-like PPR" evidence="3">
    <location>
        <begin position="117"/>
        <end position="231"/>
    </location>
</feature>
<evidence type="ECO:0000256" key="1">
    <source>
        <dbReference type="ARBA" id="ARBA00022737"/>
    </source>
</evidence>
<protein>
    <recommendedName>
        <fullName evidence="3">PROP1-like PPR domain-containing protein</fullName>
    </recommendedName>
</protein>
<keyword evidence="1" id="KW-0677">Repeat</keyword>
<proteinExistence type="predicted"/>
<dbReference type="Pfam" id="PF12854">
    <property type="entry name" value="PPR_1"/>
    <property type="match status" value="1"/>
</dbReference>
<comment type="caution">
    <text evidence="4">The sequence shown here is derived from an EMBL/GenBank/DDBJ whole genome shotgun (WGS) entry which is preliminary data.</text>
</comment>
<sequence length="270" mass="30089">MYGRRGLVNLARKVFDGMPERNIVSWNAMVMGYAKVGNLACARRLFNEMPRRDVISWTSMITGYSQAKQYNEAVGVFQEMMAANVVPDEMTVATVLSACAHLGSLDVGEAVRDIIGNHGVKVDIYIGNALIYMYLKCGVSLAVNGFADSALKLFSQMSKEGLQPTHGSFVGISLACAHAGLVDEGLEYFERMERVHGLRPEMKHYGCVVDLLSRSGNLEKAYQFIKKMPAIPDVVVWRILLSACRKKKRKEKKMKIEGGNFLQNLKTVFH</sequence>
<dbReference type="GO" id="GO:0003723">
    <property type="term" value="F:RNA binding"/>
    <property type="evidence" value="ECO:0007669"/>
    <property type="project" value="InterPro"/>
</dbReference>
<evidence type="ECO:0000313" key="5">
    <source>
        <dbReference type="Proteomes" id="UP000796880"/>
    </source>
</evidence>
<dbReference type="Pfam" id="PF13041">
    <property type="entry name" value="PPR_2"/>
    <property type="match status" value="1"/>
</dbReference>
<dbReference type="InterPro" id="IPR046960">
    <property type="entry name" value="PPR_At4g14850-like_plant"/>
</dbReference>
<dbReference type="OrthoDB" id="185373at2759"/>